<keyword evidence="2" id="KW-1185">Reference proteome</keyword>
<gene>
    <name evidence="1" type="ORF">BV25DRAFT_1843731</name>
</gene>
<accession>A0ACB8SEN9</accession>
<dbReference type="Proteomes" id="UP000814140">
    <property type="component" value="Unassembled WGS sequence"/>
</dbReference>
<reference evidence="1" key="1">
    <citation type="submission" date="2021-03" db="EMBL/GenBank/DDBJ databases">
        <authorList>
            <consortium name="DOE Joint Genome Institute"/>
            <person name="Ahrendt S."/>
            <person name="Looney B.P."/>
            <person name="Miyauchi S."/>
            <person name="Morin E."/>
            <person name="Drula E."/>
            <person name="Courty P.E."/>
            <person name="Chicoki N."/>
            <person name="Fauchery L."/>
            <person name="Kohler A."/>
            <person name="Kuo A."/>
            <person name="Labutti K."/>
            <person name="Pangilinan J."/>
            <person name="Lipzen A."/>
            <person name="Riley R."/>
            <person name="Andreopoulos W."/>
            <person name="He G."/>
            <person name="Johnson J."/>
            <person name="Barry K.W."/>
            <person name="Grigoriev I.V."/>
            <person name="Nagy L."/>
            <person name="Hibbett D."/>
            <person name="Henrissat B."/>
            <person name="Matheny P.B."/>
            <person name="Labbe J."/>
            <person name="Martin F."/>
        </authorList>
    </citation>
    <scope>NUCLEOTIDE SEQUENCE</scope>
    <source>
        <strain evidence="1">HHB10654</strain>
    </source>
</reference>
<organism evidence="1 2">
    <name type="scientific">Artomyces pyxidatus</name>
    <dbReference type="NCBI Taxonomy" id="48021"/>
    <lineage>
        <taxon>Eukaryota</taxon>
        <taxon>Fungi</taxon>
        <taxon>Dikarya</taxon>
        <taxon>Basidiomycota</taxon>
        <taxon>Agaricomycotina</taxon>
        <taxon>Agaricomycetes</taxon>
        <taxon>Russulales</taxon>
        <taxon>Auriscalpiaceae</taxon>
        <taxon>Artomyces</taxon>
    </lineage>
</organism>
<name>A0ACB8SEN9_9AGAM</name>
<sequence length="138" mass="14836">MADYVLEVFGNHLRLIKGSLYEIECQPVGALALSAVALQFAVGAWSTGAFLGTPEFSRITAEGHTLGYIKGTIAEIIKRRKFPLLLKKTEDFIREADAGRTPALLRSSSTGRASSSLYGGAIFIHDPSSPARPPADDE</sequence>
<comment type="caution">
    <text evidence="1">The sequence shown here is derived from an EMBL/GenBank/DDBJ whole genome shotgun (WGS) entry which is preliminary data.</text>
</comment>
<protein>
    <submittedName>
        <fullName evidence="1">Uncharacterized protein</fullName>
    </submittedName>
</protein>
<evidence type="ECO:0000313" key="1">
    <source>
        <dbReference type="EMBL" id="KAI0054338.1"/>
    </source>
</evidence>
<proteinExistence type="predicted"/>
<reference evidence="1" key="2">
    <citation type="journal article" date="2022" name="New Phytol.">
        <title>Evolutionary transition to the ectomycorrhizal habit in the genomes of a hyperdiverse lineage of mushroom-forming fungi.</title>
        <authorList>
            <person name="Looney B."/>
            <person name="Miyauchi S."/>
            <person name="Morin E."/>
            <person name="Drula E."/>
            <person name="Courty P.E."/>
            <person name="Kohler A."/>
            <person name="Kuo A."/>
            <person name="LaButti K."/>
            <person name="Pangilinan J."/>
            <person name="Lipzen A."/>
            <person name="Riley R."/>
            <person name="Andreopoulos W."/>
            <person name="He G."/>
            <person name="Johnson J."/>
            <person name="Nolan M."/>
            <person name="Tritt A."/>
            <person name="Barry K.W."/>
            <person name="Grigoriev I.V."/>
            <person name="Nagy L.G."/>
            <person name="Hibbett D."/>
            <person name="Henrissat B."/>
            <person name="Matheny P.B."/>
            <person name="Labbe J."/>
            <person name="Martin F.M."/>
        </authorList>
    </citation>
    <scope>NUCLEOTIDE SEQUENCE</scope>
    <source>
        <strain evidence="1">HHB10654</strain>
    </source>
</reference>
<dbReference type="EMBL" id="MU277500">
    <property type="protein sequence ID" value="KAI0054338.1"/>
    <property type="molecule type" value="Genomic_DNA"/>
</dbReference>
<evidence type="ECO:0000313" key="2">
    <source>
        <dbReference type="Proteomes" id="UP000814140"/>
    </source>
</evidence>